<dbReference type="PANTHER" id="PTHR45339">
    <property type="entry name" value="HYBRID SIGNAL TRANSDUCTION HISTIDINE KINASE J"/>
    <property type="match status" value="1"/>
</dbReference>
<feature type="domain" description="PAS" evidence="18">
    <location>
        <begin position="393"/>
        <end position="437"/>
    </location>
</feature>
<dbReference type="InterPro" id="IPR011006">
    <property type="entry name" value="CheY-like_superfamily"/>
</dbReference>
<dbReference type="InterPro" id="IPR000700">
    <property type="entry name" value="PAS-assoc_C"/>
</dbReference>
<sequence>MQGQIQGHTQGHAKDAQPPSSSFFRRSLFWLWLPLLIVIAGLVVGGLLAQQQTEANQRRIQEVLQARLDLLVSGVHESVATYEHGLRGLRGAIISVGPDHFDYATMQAYSASRHYEVEFPGARGFGFIQQIENDERERFISQSAAERPDHSFSIRQLEPHQQSLFVIRFIEPESRNKQAIGLDIGSEANRRNAAVQAANDNAMRLTGPITLVQASNKSAQGFLILLPIYRSDGPAEPSLANTIGWSYAPLLIDEVLSTISGLGADLVLSISDITRGEQQRFFDRGDATSAIDTYKREARLKLFGREWELSLAPSAAFISSLGLPKPEASIWNALLLSLLLAAASYSVQLIGLRRLSELQHRHELAKAEENALQLANARLELQVLERTSELVHLSALQRSILDAAAYAIIATDRDGIVTEFNPSAEKLLGYQSREIVGLHTPARFLLESEISAQLALLQPERTEPLTPGFEAIATLAKLSDSEERSWTFVCKEGTHIPVKLSVTALHSEVGELTGFLGVAYDLTEQLAREQELANTREEALQASKAKSDFLANMSHEIRTPMNAVLGLLQITLYTELSPQQRDYLLKTQSAAKSLLALLNDILDFSKIEAGRLELEQEPFSLQQLLTEIGSMLSSQAQHKNIELIYQVDDDVPDTLIGDCLRLRQVLLNVLSNAVKFTEHGEVINRISARRLDDEHCLIKFTISDTGIGMSAEQQQAIFKGFHQADTSISRRYGGTGLGLAITRELINLMQGEIQVTSAPGEGSIFTIKMPFAFKPANAPSQLPMPARVMLVEDNQTTRMVLRDMLQKLGFEVLVCADAAGAKQLLNRAAPVPIDLMLIDWQLPDADGLSFAASVRGMTHLPRQPAIVIVTAFSEKILEAQRSHPDACCDATLIKPITREMLQTTLTSVMAKHGDGVREARKSAALREDYNRLLGRHLLLVEDNATNRLVATTLLRQHGARVTEAVDGFDALDKLASQRFDLVLMDIQMPGMGGYEATRQIRQHLKLTELPIVAMTANAMPQDRLASEQAGMNGHIAKPFDIDEVINTLTEFLPALPTTESHTELPSAGALPDHVSLFAKASGLELDTACRQLGDTELFALVLNQFSADIEQAQAILSKAELTMKEAKIQYHSLKSAAASCGFSALSALMRAKEASCSADGSEPAVADGAVLGALTEARALLHTLCAMLQATPMQDQA</sequence>
<dbReference type="SUPFAM" id="SSF55874">
    <property type="entry name" value="ATPase domain of HSP90 chaperone/DNA topoisomerase II/histidine kinase"/>
    <property type="match status" value="1"/>
</dbReference>
<dbReference type="Gene3D" id="1.10.287.130">
    <property type="match status" value="1"/>
</dbReference>
<dbReference type="Pfam" id="PF00512">
    <property type="entry name" value="HisKA"/>
    <property type="match status" value="1"/>
</dbReference>
<dbReference type="Gene3D" id="3.30.450.20">
    <property type="entry name" value="PAS domain"/>
    <property type="match status" value="1"/>
</dbReference>
<evidence type="ECO:0000259" key="18">
    <source>
        <dbReference type="PROSITE" id="PS50112"/>
    </source>
</evidence>
<dbReference type="Pfam" id="PF02518">
    <property type="entry name" value="HATPase_c"/>
    <property type="match status" value="1"/>
</dbReference>
<dbReference type="InterPro" id="IPR042240">
    <property type="entry name" value="CHASE_sf"/>
</dbReference>
<feature type="coiled-coil region" evidence="14">
    <location>
        <begin position="1102"/>
        <end position="1136"/>
    </location>
</feature>
<dbReference type="SUPFAM" id="SSF47384">
    <property type="entry name" value="Homodimeric domain of signal transducing histidine kinase"/>
    <property type="match status" value="1"/>
</dbReference>
<dbReference type="SMART" id="SM00086">
    <property type="entry name" value="PAC"/>
    <property type="match status" value="1"/>
</dbReference>
<evidence type="ECO:0000256" key="9">
    <source>
        <dbReference type="ARBA" id="ARBA00022989"/>
    </source>
</evidence>
<keyword evidence="10" id="KW-0902">Two-component regulatory system</keyword>
<evidence type="ECO:0000256" key="12">
    <source>
        <dbReference type="PROSITE-ProRule" id="PRU00110"/>
    </source>
</evidence>
<dbReference type="CDD" id="cd00082">
    <property type="entry name" value="HisKA"/>
    <property type="match status" value="1"/>
</dbReference>
<name>A0ABS5V1N3_9GAMM</name>
<keyword evidence="5 13" id="KW-0597">Phosphoprotein</keyword>
<evidence type="ECO:0000256" key="8">
    <source>
        <dbReference type="ARBA" id="ARBA00022840"/>
    </source>
</evidence>
<evidence type="ECO:0000256" key="6">
    <source>
        <dbReference type="ARBA" id="ARBA00022692"/>
    </source>
</evidence>
<evidence type="ECO:0000313" key="23">
    <source>
        <dbReference type="Proteomes" id="UP001195903"/>
    </source>
</evidence>
<dbReference type="CDD" id="cd17546">
    <property type="entry name" value="REC_hyHK_CKI1_RcsC-like"/>
    <property type="match status" value="2"/>
</dbReference>
<dbReference type="CDD" id="cd00130">
    <property type="entry name" value="PAS"/>
    <property type="match status" value="1"/>
</dbReference>
<keyword evidence="4" id="KW-1003">Cell membrane</keyword>
<dbReference type="Pfam" id="PF13426">
    <property type="entry name" value="PAS_9"/>
    <property type="match status" value="1"/>
</dbReference>
<reference evidence="22 23" key="1">
    <citation type="submission" date="2021-05" db="EMBL/GenBank/DDBJ databases">
        <title>Shewanella sp. JM162201.</title>
        <authorList>
            <person name="Xu S."/>
            <person name="Li A."/>
        </authorList>
    </citation>
    <scope>NUCLEOTIDE SEQUENCE [LARGE SCALE GENOMIC DNA]</scope>
    <source>
        <strain evidence="22 23">JM162201</strain>
    </source>
</reference>
<evidence type="ECO:0000256" key="10">
    <source>
        <dbReference type="ARBA" id="ARBA00023012"/>
    </source>
</evidence>
<feature type="modified residue" description="4-aspartylphosphate" evidence="13">
    <location>
        <position position="985"/>
    </location>
</feature>
<dbReference type="PROSITE" id="PS50839">
    <property type="entry name" value="CHASE"/>
    <property type="match status" value="1"/>
</dbReference>
<dbReference type="Gene3D" id="3.30.565.10">
    <property type="entry name" value="Histidine kinase-like ATPase, C-terminal domain"/>
    <property type="match status" value="1"/>
</dbReference>
<dbReference type="InterPro" id="IPR008207">
    <property type="entry name" value="Sig_transdc_His_kin_Hpt_dom"/>
</dbReference>
<comment type="caution">
    <text evidence="22">The sequence shown here is derived from an EMBL/GenBank/DDBJ whole genome shotgun (WGS) entry which is preliminary data.</text>
</comment>
<feature type="transmembrane region" description="Helical" evidence="15">
    <location>
        <begin position="29"/>
        <end position="49"/>
    </location>
</feature>
<dbReference type="SUPFAM" id="SSF52172">
    <property type="entry name" value="CheY-like"/>
    <property type="match status" value="2"/>
</dbReference>
<keyword evidence="7" id="KW-0547">Nucleotide-binding</keyword>
<accession>A0ABS5V1N3</accession>
<evidence type="ECO:0000256" key="13">
    <source>
        <dbReference type="PROSITE-ProRule" id="PRU00169"/>
    </source>
</evidence>
<dbReference type="InterPro" id="IPR036097">
    <property type="entry name" value="HisK_dim/P_sf"/>
</dbReference>
<feature type="coiled-coil region" evidence="14">
    <location>
        <begin position="355"/>
        <end position="387"/>
    </location>
</feature>
<dbReference type="PROSITE" id="PS50113">
    <property type="entry name" value="PAC"/>
    <property type="match status" value="1"/>
</dbReference>
<evidence type="ECO:0000259" key="20">
    <source>
        <dbReference type="PROSITE" id="PS50839"/>
    </source>
</evidence>
<dbReference type="PROSITE" id="PS50109">
    <property type="entry name" value="HIS_KIN"/>
    <property type="match status" value="1"/>
</dbReference>
<dbReference type="InterPro" id="IPR001789">
    <property type="entry name" value="Sig_transdc_resp-reg_receiver"/>
</dbReference>
<keyword evidence="8" id="KW-0067">ATP-binding</keyword>
<dbReference type="PRINTS" id="PR00344">
    <property type="entry name" value="BCTRLSENSOR"/>
</dbReference>
<evidence type="ECO:0000256" key="3">
    <source>
        <dbReference type="ARBA" id="ARBA00012438"/>
    </source>
</evidence>
<dbReference type="PROSITE" id="PS50894">
    <property type="entry name" value="HPT"/>
    <property type="match status" value="1"/>
</dbReference>
<evidence type="ECO:0000256" key="4">
    <source>
        <dbReference type="ARBA" id="ARBA00022475"/>
    </source>
</evidence>
<keyword evidence="23" id="KW-1185">Reference proteome</keyword>
<comment type="subcellular location">
    <subcellularLocation>
        <location evidence="2">Cell membrane</location>
        <topology evidence="2">Multi-pass membrane protein</topology>
    </subcellularLocation>
</comment>
<dbReference type="InterPro" id="IPR001610">
    <property type="entry name" value="PAC"/>
</dbReference>
<dbReference type="PROSITE" id="PS50112">
    <property type="entry name" value="PAS"/>
    <property type="match status" value="1"/>
</dbReference>
<evidence type="ECO:0000313" key="22">
    <source>
        <dbReference type="EMBL" id="MBT1444378.1"/>
    </source>
</evidence>
<feature type="domain" description="Response regulatory" evidence="17">
    <location>
        <begin position="936"/>
        <end position="1052"/>
    </location>
</feature>
<dbReference type="InterPro" id="IPR003594">
    <property type="entry name" value="HATPase_dom"/>
</dbReference>
<evidence type="ECO:0000259" key="16">
    <source>
        <dbReference type="PROSITE" id="PS50109"/>
    </source>
</evidence>
<dbReference type="InterPro" id="IPR035965">
    <property type="entry name" value="PAS-like_dom_sf"/>
</dbReference>
<evidence type="ECO:0000259" key="21">
    <source>
        <dbReference type="PROSITE" id="PS50894"/>
    </source>
</evidence>
<dbReference type="Pfam" id="PF03924">
    <property type="entry name" value="CHASE"/>
    <property type="match status" value="1"/>
</dbReference>
<feature type="modified residue" description="4-aspartylphosphate" evidence="13">
    <location>
        <position position="839"/>
    </location>
</feature>
<dbReference type="Gene3D" id="3.40.50.2300">
    <property type="match status" value="2"/>
</dbReference>
<evidence type="ECO:0000256" key="14">
    <source>
        <dbReference type="SAM" id="Coils"/>
    </source>
</evidence>
<organism evidence="22 23">
    <name type="scientific">Shewanella jiangmenensis</name>
    <dbReference type="NCBI Taxonomy" id="2837387"/>
    <lineage>
        <taxon>Bacteria</taxon>
        <taxon>Pseudomonadati</taxon>
        <taxon>Pseudomonadota</taxon>
        <taxon>Gammaproteobacteria</taxon>
        <taxon>Alteromonadales</taxon>
        <taxon>Shewanellaceae</taxon>
        <taxon>Shewanella</taxon>
    </lineage>
</organism>
<dbReference type="Gene3D" id="3.30.450.350">
    <property type="entry name" value="CHASE domain"/>
    <property type="match status" value="1"/>
</dbReference>
<dbReference type="SMART" id="SM00091">
    <property type="entry name" value="PAS"/>
    <property type="match status" value="1"/>
</dbReference>
<dbReference type="InterPro" id="IPR003661">
    <property type="entry name" value="HisK_dim/P_dom"/>
</dbReference>
<evidence type="ECO:0000256" key="7">
    <source>
        <dbReference type="ARBA" id="ARBA00022741"/>
    </source>
</evidence>
<feature type="domain" description="Response regulatory" evidence="17">
    <location>
        <begin position="787"/>
        <end position="909"/>
    </location>
</feature>
<evidence type="ECO:0000256" key="15">
    <source>
        <dbReference type="SAM" id="Phobius"/>
    </source>
</evidence>
<dbReference type="RefSeq" id="WP_214506569.1">
    <property type="nucleotide sequence ID" value="NZ_JAHEPS010000002.1"/>
</dbReference>
<proteinExistence type="predicted"/>
<keyword evidence="6 15" id="KW-0812">Transmembrane</keyword>
<dbReference type="Proteomes" id="UP001195903">
    <property type="component" value="Unassembled WGS sequence"/>
</dbReference>
<feature type="domain" description="PAC" evidence="19">
    <location>
        <begin position="482"/>
        <end position="534"/>
    </location>
</feature>
<dbReference type="CDD" id="cd16922">
    <property type="entry name" value="HATPase_EvgS-ArcB-TorS-like"/>
    <property type="match status" value="1"/>
</dbReference>
<dbReference type="SUPFAM" id="SSF55785">
    <property type="entry name" value="PYP-like sensor domain (PAS domain)"/>
    <property type="match status" value="1"/>
</dbReference>
<comment type="catalytic activity">
    <reaction evidence="1">
        <text>ATP + protein L-histidine = ADP + protein N-phospho-L-histidine.</text>
        <dbReference type="EC" id="2.7.13.3"/>
    </reaction>
</comment>
<dbReference type="EC" id="2.7.13.3" evidence="3"/>
<dbReference type="Pfam" id="PF00072">
    <property type="entry name" value="Response_reg"/>
    <property type="match status" value="2"/>
</dbReference>
<dbReference type="PROSITE" id="PS50110">
    <property type="entry name" value="RESPONSE_REGULATORY"/>
    <property type="match status" value="2"/>
</dbReference>
<keyword evidence="14" id="KW-0175">Coiled coil</keyword>
<evidence type="ECO:0000256" key="1">
    <source>
        <dbReference type="ARBA" id="ARBA00000085"/>
    </source>
</evidence>
<dbReference type="SMART" id="SM00387">
    <property type="entry name" value="HATPase_c"/>
    <property type="match status" value="1"/>
</dbReference>
<evidence type="ECO:0000256" key="11">
    <source>
        <dbReference type="ARBA" id="ARBA00023136"/>
    </source>
</evidence>
<evidence type="ECO:0000259" key="19">
    <source>
        <dbReference type="PROSITE" id="PS50113"/>
    </source>
</evidence>
<dbReference type="SMART" id="SM00388">
    <property type="entry name" value="HisKA"/>
    <property type="match status" value="1"/>
</dbReference>
<dbReference type="SMART" id="SM00448">
    <property type="entry name" value="REC"/>
    <property type="match status" value="2"/>
</dbReference>
<dbReference type="EMBL" id="JAHEPS010000002">
    <property type="protein sequence ID" value="MBT1444378.1"/>
    <property type="molecule type" value="Genomic_DNA"/>
</dbReference>
<dbReference type="PANTHER" id="PTHR45339:SF1">
    <property type="entry name" value="HYBRID SIGNAL TRANSDUCTION HISTIDINE KINASE J"/>
    <property type="match status" value="1"/>
</dbReference>
<feature type="domain" description="Histidine kinase" evidence="16">
    <location>
        <begin position="552"/>
        <end position="773"/>
    </location>
</feature>
<feature type="domain" description="CHASE" evidence="20">
    <location>
        <begin position="97"/>
        <end position="262"/>
    </location>
</feature>
<gene>
    <name evidence="22" type="ORF">KJI95_07540</name>
</gene>
<dbReference type="SUPFAM" id="SSF47226">
    <property type="entry name" value="Histidine-containing phosphotransfer domain, HPT domain"/>
    <property type="match status" value="1"/>
</dbReference>
<dbReference type="InterPro" id="IPR036641">
    <property type="entry name" value="HPT_dom_sf"/>
</dbReference>
<dbReference type="InterPro" id="IPR006189">
    <property type="entry name" value="CHASE_dom"/>
</dbReference>
<dbReference type="InterPro" id="IPR005467">
    <property type="entry name" value="His_kinase_dom"/>
</dbReference>
<keyword evidence="9 15" id="KW-1133">Transmembrane helix</keyword>
<dbReference type="InterPro" id="IPR036890">
    <property type="entry name" value="HATPase_C_sf"/>
</dbReference>
<evidence type="ECO:0000256" key="2">
    <source>
        <dbReference type="ARBA" id="ARBA00004651"/>
    </source>
</evidence>
<protein>
    <recommendedName>
        <fullName evidence="3">histidine kinase</fullName>
        <ecNumber evidence="3">2.7.13.3</ecNumber>
    </recommendedName>
</protein>
<evidence type="ECO:0000259" key="17">
    <source>
        <dbReference type="PROSITE" id="PS50110"/>
    </source>
</evidence>
<feature type="modified residue" description="Phosphohistidine" evidence="12">
    <location>
        <position position="1131"/>
    </location>
</feature>
<evidence type="ECO:0000256" key="5">
    <source>
        <dbReference type="ARBA" id="ARBA00022553"/>
    </source>
</evidence>
<dbReference type="NCBIfam" id="TIGR00229">
    <property type="entry name" value="sensory_box"/>
    <property type="match status" value="1"/>
</dbReference>
<keyword evidence="11 15" id="KW-0472">Membrane</keyword>
<dbReference type="InterPro" id="IPR004358">
    <property type="entry name" value="Sig_transdc_His_kin-like_C"/>
</dbReference>
<dbReference type="SMART" id="SM01079">
    <property type="entry name" value="CHASE"/>
    <property type="match status" value="1"/>
</dbReference>
<dbReference type="InterPro" id="IPR000014">
    <property type="entry name" value="PAS"/>
</dbReference>
<feature type="domain" description="HPt" evidence="21">
    <location>
        <begin position="1090"/>
        <end position="1191"/>
    </location>
</feature>